<accession>A0A8K0NDF4</accession>
<reference evidence="2" key="2">
    <citation type="submission" date="2019-07" db="EMBL/GenBank/DDBJ databases">
        <authorList>
            <person name="Yang Y."/>
            <person name="Bocs S."/>
            <person name="Baudouin L."/>
        </authorList>
    </citation>
    <scope>NUCLEOTIDE SEQUENCE</scope>
    <source>
        <tissue evidence="2">Spear leaf of Hainan Tall coconut</tissue>
    </source>
</reference>
<feature type="region of interest" description="Disordered" evidence="1">
    <location>
        <begin position="1"/>
        <end position="75"/>
    </location>
</feature>
<reference evidence="2" key="1">
    <citation type="journal article" date="2017" name="Gigascience">
        <title>The genome draft of coconut (Cocos nucifera).</title>
        <authorList>
            <person name="Xiao Y."/>
            <person name="Xu P."/>
            <person name="Fan H."/>
            <person name="Baudouin L."/>
            <person name="Xia W."/>
            <person name="Bocs S."/>
            <person name="Xu J."/>
            <person name="Li Q."/>
            <person name="Guo A."/>
            <person name="Zhou L."/>
            <person name="Li J."/>
            <person name="Wu Y."/>
            <person name="Ma Z."/>
            <person name="Armero A."/>
            <person name="Issali A.E."/>
            <person name="Liu N."/>
            <person name="Peng M."/>
            <person name="Yang Y."/>
        </authorList>
    </citation>
    <scope>NUCLEOTIDE SEQUENCE</scope>
    <source>
        <tissue evidence="2">Spear leaf of Hainan Tall coconut</tissue>
    </source>
</reference>
<dbReference type="Proteomes" id="UP000797356">
    <property type="component" value="Chromosome 15"/>
</dbReference>
<keyword evidence="3" id="KW-1185">Reference proteome</keyword>
<gene>
    <name evidence="2" type="ORF">COCNU_15G004270</name>
</gene>
<sequence length="75" mass="7485">MGELVDKLDGEGMGLMMRGGLVGEGDERKMMEGDDREGGGGVDNESGSGTGVVGMVNGDDSDGEIGIGRASLAPP</sequence>
<dbReference type="EMBL" id="CM017886">
    <property type="protein sequence ID" value="KAG1370061.1"/>
    <property type="molecule type" value="Genomic_DNA"/>
</dbReference>
<evidence type="ECO:0000313" key="3">
    <source>
        <dbReference type="Proteomes" id="UP000797356"/>
    </source>
</evidence>
<comment type="caution">
    <text evidence="2">The sequence shown here is derived from an EMBL/GenBank/DDBJ whole genome shotgun (WGS) entry which is preliminary data.</text>
</comment>
<feature type="compositionally biased region" description="Basic and acidic residues" evidence="1">
    <location>
        <begin position="1"/>
        <end position="10"/>
    </location>
</feature>
<proteinExistence type="predicted"/>
<protein>
    <submittedName>
        <fullName evidence="2">Uncharacterized protein</fullName>
    </submittedName>
</protein>
<evidence type="ECO:0000313" key="2">
    <source>
        <dbReference type="EMBL" id="KAG1370061.1"/>
    </source>
</evidence>
<feature type="compositionally biased region" description="Basic and acidic residues" evidence="1">
    <location>
        <begin position="25"/>
        <end position="38"/>
    </location>
</feature>
<dbReference type="AlphaFoldDB" id="A0A8K0NDF4"/>
<name>A0A8K0NDF4_COCNU</name>
<organism evidence="2 3">
    <name type="scientific">Cocos nucifera</name>
    <name type="common">Coconut palm</name>
    <dbReference type="NCBI Taxonomy" id="13894"/>
    <lineage>
        <taxon>Eukaryota</taxon>
        <taxon>Viridiplantae</taxon>
        <taxon>Streptophyta</taxon>
        <taxon>Embryophyta</taxon>
        <taxon>Tracheophyta</taxon>
        <taxon>Spermatophyta</taxon>
        <taxon>Magnoliopsida</taxon>
        <taxon>Liliopsida</taxon>
        <taxon>Arecaceae</taxon>
        <taxon>Arecoideae</taxon>
        <taxon>Cocoseae</taxon>
        <taxon>Attaleinae</taxon>
        <taxon>Cocos</taxon>
    </lineage>
</organism>
<evidence type="ECO:0000256" key="1">
    <source>
        <dbReference type="SAM" id="MobiDB-lite"/>
    </source>
</evidence>